<keyword evidence="5" id="KW-1185">Reference proteome</keyword>
<evidence type="ECO:0000313" key="6">
    <source>
        <dbReference type="Proteomes" id="UP000325030"/>
    </source>
</evidence>
<reference evidence="6" key="1">
    <citation type="submission" date="2018-09" db="EMBL/GenBank/DDBJ databases">
        <title>Complete Genome Sequencing of Sulfolobus sp. JCM 16834.</title>
        <authorList>
            <person name="Kato S."/>
            <person name="Itoh T."/>
            <person name="Ohkuma M."/>
        </authorList>
    </citation>
    <scope>NUCLEOTIDE SEQUENCE [LARGE SCALE GENOMIC DNA]</scope>
    <source>
        <strain evidence="6">IC-007</strain>
    </source>
</reference>
<dbReference type="AlphaFoldDB" id="A0A510DSR2"/>
<dbReference type="Proteomes" id="UP000322983">
    <property type="component" value="Chromosome"/>
</dbReference>
<feature type="transmembrane region" description="Helical" evidence="1">
    <location>
        <begin position="109"/>
        <end position="130"/>
    </location>
</feature>
<sequence length="232" mass="25497">MVVYCVRCGHPNPDDSKYCISCGNEIQNSSQSYQSRPDNGTSAQAQISSASGLLPEKFANEKVLVIMPIVANSDWEPRSVVLTDKHVIQGKPFEKLNVRGVNTVVIETALSLIGATLAGSLGMGIGGAIAKKMMESKFLEKTKGTKKETLLIVPNQPLPLTVDLLPKRAHEIEYDKMKKVRIKNKSKDGYVYVSFEKSFSIIHANIPCVTPEDVVNVLNITPLKDKIEISRL</sequence>
<dbReference type="EMBL" id="AP018929">
    <property type="protein sequence ID" value="BBG23229.1"/>
    <property type="molecule type" value="Genomic_DNA"/>
</dbReference>
<dbReference type="GeneID" id="41716948"/>
<evidence type="ECO:0000256" key="1">
    <source>
        <dbReference type="SAM" id="Phobius"/>
    </source>
</evidence>
<proteinExistence type="predicted"/>
<dbReference type="Proteomes" id="UP000325030">
    <property type="component" value="Chromosome"/>
</dbReference>
<keyword evidence="1" id="KW-0472">Membrane</keyword>
<reference evidence="3 5" key="2">
    <citation type="journal article" date="2020" name="Int. J. Syst. Evol. Microbiol.">
        <title>Sulfuracidifex tepidarius gen. nov., sp. nov. and transfer of Sulfolobus metallicus Huber and Stetter 1992 to the genus Sulfuracidifex as Sulfuracidifex metallicus comb. nov.</title>
        <authorList>
            <person name="Itoh T."/>
            <person name="Miura T."/>
            <person name="Sakai H.D."/>
            <person name="Kato S."/>
            <person name="Ohkuma M."/>
            <person name="Takashina T."/>
        </authorList>
    </citation>
    <scope>NUCLEOTIDE SEQUENCE [LARGE SCALE GENOMIC DNA]</scope>
    <source>
        <strain evidence="3 5">IC-006</strain>
        <strain evidence="4">IC-007</strain>
    </source>
</reference>
<dbReference type="EMBL" id="AP018930">
    <property type="protein sequence ID" value="BBG25978.1"/>
    <property type="molecule type" value="Genomic_DNA"/>
</dbReference>
<keyword evidence="1" id="KW-1133">Transmembrane helix</keyword>
<accession>A0A510DSR2</accession>
<dbReference type="RefSeq" id="WP_149528284.1">
    <property type="nucleotide sequence ID" value="NZ_AP018929.1"/>
</dbReference>
<dbReference type="InterPro" id="IPR026870">
    <property type="entry name" value="Zinc_ribbon_dom"/>
</dbReference>
<protein>
    <recommendedName>
        <fullName evidence="2">Zinc-ribbon domain-containing protein</fullName>
    </recommendedName>
</protein>
<keyword evidence="1" id="KW-0812">Transmembrane</keyword>
<dbReference type="KEGG" id="step:IC006_0513"/>
<evidence type="ECO:0000313" key="3">
    <source>
        <dbReference type="EMBL" id="BBG23229.1"/>
    </source>
</evidence>
<gene>
    <name evidence="3" type="ORF">IC006_0513</name>
    <name evidence="4" type="ORF">IC007_0483</name>
</gene>
<evidence type="ECO:0000313" key="5">
    <source>
        <dbReference type="Proteomes" id="UP000322983"/>
    </source>
</evidence>
<dbReference type="Pfam" id="PF13240">
    <property type="entry name" value="Zn_Ribbon_1"/>
    <property type="match status" value="1"/>
</dbReference>
<accession>A0A510E1K7</accession>
<organism evidence="3 5">
    <name type="scientific">Sulfuracidifex tepidarius</name>
    <dbReference type="NCBI Taxonomy" id="1294262"/>
    <lineage>
        <taxon>Archaea</taxon>
        <taxon>Thermoproteota</taxon>
        <taxon>Thermoprotei</taxon>
        <taxon>Sulfolobales</taxon>
        <taxon>Sulfolobaceae</taxon>
        <taxon>Sulfuracidifex</taxon>
    </lineage>
</organism>
<evidence type="ECO:0000313" key="4">
    <source>
        <dbReference type="EMBL" id="BBG25978.1"/>
    </source>
</evidence>
<feature type="domain" description="Zinc-ribbon" evidence="2">
    <location>
        <begin position="4"/>
        <end position="25"/>
    </location>
</feature>
<dbReference type="OrthoDB" id="44268at2157"/>
<evidence type="ECO:0000259" key="2">
    <source>
        <dbReference type="Pfam" id="PF13240"/>
    </source>
</evidence>
<name>A0A510DSR2_9CREN</name>